<gene>
    <name evidence="3" type="ORF">KC19_6G043000</name>
</gene>
<evidence type="ECO:0000313" key="4">
    <source>
        <dbReference type="Proteomes" id="UP000822688"/>
    </source>
</evidence>
<evidence type="ECO:0000259" key="2">
    <source>
        <dbReference type="Pfam" id="PF04564"/>
    </source>
</evidence>
<dbReference type="Pfam" id="PF04564">
    <property type="entry name" value="U-box"/>
    <property type="match status" value="1"/>
</dbReference>
<feature type="domain" description="U-box" evidence="2">
    <location>
        <begin position="201"/>
        <end position="243"/>
    </location>
</feature>
<organism evidence="3 4">
    <name type="scientific">Ceratodon purpureus</name>
    <name type="common">Fire moss</name>
    <name type="synonym">Dicranum purpureum</name>
    <dbReference type="NCBI Taxonomy" id="3225"/>
    <lineage>
        <taxon>Eukaryota</taxon>
        <taxon>Viridiplantae</taxon>
        <taxon>Streptophyta</taxon>
        <taxon>Embryophyta</taxon>
        <taxon>Bryophyta</taxon>
        <taxon>Bryophytina</taxon>
        <taxon>Bryopsida</taxon>
        <taxon>Dicranidae</taxon>
        <taxon>Pseudoditrichales</taxon>
        <taxon>Ditrichaceae</taxon>
        <taxon>Ceratodon</taxon>
    </lineage>
</organism>
<name>A0A8T0HBU8_CERPU</name>
<reference evidence="3 4" key="1">
    <citation type="submission" date="2020-06" db="EMBL/GenBank/DDBJ databases">
        <title>WGS assembly of Ceratodon purpureus strain R40.</title>
        <authorList>
            <person name="Carey S.B."/>
            <person name="Jenkins J."/>
            <person name="Shu S."/>
            <person name="Lovell J.T."/>
            <person name="Sreedasyam A."/>
            <person name="Maumus F."/>
            <person name="Tiley G.P."/>
            <person name="Fernandez-Pozo N."/>
            <person name="Barry K."/>
            <person name="Chen C."/>
            <person name="Wang M."/>
            <person name="Lipzen A."/>
            <person name="Daum C."/>
            <person name="Saski C.A."/>
            <person name="Payton A.C."/>
            <person name="Mcbreen J.C."/>
            <person name="Conrad R.E."/>
            <person name="Kollar L.M."/>
            <person name="Olsson S."/>
            <person name="Huttunen S."/>
            <person name="Landis J.B."/>
            <person name="Wickett N.J."/>
            <person name="Johnson M.G."/>
            <person name="Rensing S.A."/>
            <person name="Grimwood J."/>
            <person name="Schmutz J."/>
            <person name="Mcdaniel S.F."/>
        </authorList>
    </citation>
    <scope>NUCLEOTIDE SEQUENCE [LARGE SCALE GENOMIC DNA]</scope>
    <source>
        <strain evidence="3 4">R40</strain>
    </source>
</reference>
<dbReference type="SUPFAM" id="SSF57850">
    <property type="entry name" value="RING/U-box"/>
    <property type="match status" value="1"/>
</dbReference>
<evidence type="ECO:0000313" key="3">
    <source>
        <dbReference type="EMBL" id="KAG0568750.1"/>
    </source>
</evidence>
<accession>A0A8T0HBU8</accession>
<protein>
    <recommendedName>
        <fullName evidence="2">U-box domain-containing protein</fullName>
    </recommendedName>
</protein>
<dbReference type="AlphaFoldDB" id="A0A8T0HBU8"/>
<comment type="pathway">
    <text evidence="1">Protein modification; protein ubiquitination.</text>
</comment>
<sequence>MEVVGIVEKLATAVWDLKVTCDQHKANKSDAKELQDFFEDLQQCIPALEKRSHEGGINNVGNIMLKKLVRDINEAIDELDKWSANRSFFRIFNARERKQELENMHLKVMSSIQKNLAIATVSMLLNVQASQSTIIEQGKEVKSLLTASIARAQDWMLPKVRAEVVEASRSSFADEKFWQEVLAAIDSRHEASASREQNEWCLDPITAELMIDPVMASNGHTYCRWTIIDKDMTKDPFNPEEDLTIMVDNLSIRRELFEAHPEQHPKFLQRRLEYRCNALSLARNEWLGDAVVALQNVLRWNKNDKECAEVLVHVQGALEKAKGKYAQHSSVSVDQVSNYGTEKLCFQEITLSRALRPTKIMSEPTPIMSPKEKPIKDSLQYFKSKEPLFPGYSALCTSVLQRSVPSRYSELSLWCPRS</sequence>
<dbReference type="InterPro" id="IPR003613">
    <property type="entry name" value="Ubox_domain"/>
</dbReference>
<dbReference type="CDD" id="cd16453">
    <property type="entry name" value="RING-Ubox"/>
    <property type="match status" value="1"/>
</dbReference>
<comment type="caution">
    <text evidence="3">The sequence shown here is derived from an EMBL/GenBank/DDBJ whole genome shotgun (WGS) entry which is preliminary data.</text>
</comment>
<dbReference type="GO" id="GO:0004842">
    <property type="term" value="F:ubiquitin-protein transferase activity"/>
    <property type="evidence" value="ECO:0007669"/>
    <property type="project" value="InterPro"/>
</dbReference>
<dbReference type="Gene3D" id="3.30.40.10">
    <property type="entry name" value="Zinc/RING finger domain, C3HC4 (zinc finger)"/>
    <property type="match status" value="1"/>
</dbReference>
<dbReference type="InterPro" id="IPR013083">
    <property type="entry name" value="Znf_RING/FYVE/PHD"/>
</dbReference>
<keyword evidence="4" id="KW-1185">Reference proteome</keyword>
<dbReference type="Proteomes" id="UP000822688">
    <property type="component" value="Chromosome 6"/>
</dbReference>
<dbReference type="EMBL" id="CM026427">
    <property type="protein sequence ID" value="KAG0568750.1"/>
    <property type="molecule type" value="Genomic_DNA"/>
</dbReference>
<dbReference type="GO" id="GO:0016567">
    <property type="term" value="P:protein ubiquitination"/>
    <property type="evidence" value="ECO:0007669"/>
    <property type="project" value="InterPro"/>
</dbReference>
<proteinExistence type="predicted"/>
<evidence type="ECO:0000256" key="1">
    <source>
        <dbReference type="ARBA" id="ARBA00004906"/>
    </source>
</evidence>